<keyword evidence="3" id="KW-0238">DNA-binding</keyword>
<dbReference type="PANTHER" id="PTHR32467">
    <property type="entry name" value="AP2-LIKE ETHYLENE-RESPONSIVE TRANSCRIPTION FACTOR"/>
    <property type="match status" value="1"/>
</dbReference>
<comment type="subcellular location">
    <subcellularLocation>
        <location evidence="1">Nucleus</location>
    </subcellularLocation>
</comment>
<evidence type="ECO:0000256" key="4">
    <source>
        <dbReference type="ARBA" id="ARBA00023163"/>
    </source>
</evidence>
<feature type="compositionally biased region" description="Low complexity" evidence="6">
    <location>
        <begin position="206"/>
        <end position="216"/>
    </location>
</feature>
<feature type="domain" description="AP2/ERF" evidence="7">
    <location>
        <begin position="365"/>
        <end position="423"/>
    </location>
</feature>
<feature type="compositionally biased region" description="Polar residues" evidence="6">
    <location>
        <begin position="186"/>
        <end position="200"/>
    </location>
</feature>
<dbReference type="InterPro" id="IPR001471">
    <property type="entry name" value="AP2/ERF_dom"/>
</dbReference>
<evidence type="ECO:0000313" key="9">
    <source>
        <dbReference type="Proteomes" id="UP001642487"/>
    </source>
</evidence>
<gene>
    <name evidence="8" type="ORF">CITCOLO1_LOCUS18361</name>
</gene>
<dbReference type="PROSITE" id="PS51032">
    <property type="entry name" value="AP2_ERF"/>
    <property type="match status" value="2"/>
</dbReference>
<dbReference type="InterPro" id="IPR016177">
    <property type="entry name" value="DNA-bd_dom_sf"/>
</dbReference>
<dbReference type="CDD" id="cd00018">
    <property type="entry name" value="AP2"/>
    <property type="match status" value="2"/>
</dbReference>
<keyword evidence="9" id="KW-1185">Reference proteome</keyword>
<dbReference type="InterPro" id="IPR036955">
    <property type="entry name" value="AP2/ERF_dom_sf"/>
</dbReference>
<evidence type="ECO:0000256" key="6">
    <source>
        <dbReference type="SAM" id="MobiDB-lite"/>
    </source>
</evidence>
<accession>A0ABP0Z2Q1</accession>
<dbReference type="EMBL" id="OZ021741">
    <property type="protein sequence ID" value="CAK9326036.1"/>
    <property type="molecule type" value="Genomic_DNA"/>
</dbReference>
<dbReference type="Gene3D" id="3.30.730.10">
    <property type="entry name" value="AP2/ERF domain"/>
    <property type="match status" value="2"/>
</dbReference>
<dbReference type="Pfam" id="PF00847">
    <property type="entry name" value="AP2"/>
    <property type="match status" value="2"/>
</dbReference>
<evidence type="ECO:0000256" key="1">
    <source>
        <dbReference type="ARBA" id="ARBA00004123"/>
    </source>
</evidence>
<keyword evidence="5" id="KW-0539">Nucleus</keyword>
<feature type="region of interest" description="Disordered" evidence="6">
    <location>
        <begin position="10"/>
        <end position="29"/>
    </location>
</feature>
<organism evidence="8 9">
    <name type="scientific">Citrullus colocynthis</name>
    <name type="common">colocynth</name>
    <dbReference type="NCBI Taxonomy" id="252529"/>
    <lineage>
        <taxon>Eukaryota</taxon>
        <taxon>Viridiplantae</taxon>
        <taxon>Streptophyta</taxon>
        <taxon>Embryophyta</taxon>
        <taxon>Tracheophyta</taxon>
        <taxon>Spermatophyta</taxon>
        <taxon>Magnoliopsida</taxon>
        <taxon>eudicotyledons</taxon>
        <taxon>Gunneridae</taxon>
        <taxon>Pentapetalae</taxon>
        <taxon>rosids</taxon>
        <taxon>fabids</taxon>
        <taxon>Cucurbitales</taxon>
        <taxon>Cucurbitaceae</taxon>
        <taxon>Benincaseae</taxon>
        <taxon>Citrullus</taxon>
    </lineage>
</organism>
<feature type="compositionally biased region" description="Low complexity" evidence="6">
    <location>
        <begin position="224"/>
        <end position="235"/>
    </location>
</feature>
<evidence type="ECO:0000256" key="2">
    <source>
        <dbReference type="ARBA" id="ARBA00023015"/>
    </source>
</evidence>
<evidence type="ECO:0000256" key="5">
    <source>
        <dbReference type="ARBA" id="ARBA00023242"/>
    </source>
</evidence>
<evidence type="ECO:0000259" key="7">
    <source>
        <dbReference type="PROSITE" id="PS51032"/>
    </source>
</evidence>
<keyword evidence="2" id="KW-0805">Transcription regulation</keyword>
<reference evidence="8 9" key="1">
    <citation type="submission" date="2024-03" db="EMBL/GenBank/DDBJ databases">
        <authorList>
            <person name="Gkanogiannis A."/>
            <person name="Becerra Lopez-Lavalle L."/>
        </authorList>
    </citation>
    <scope>NUCLEOTIDE SEQUENCE [LARGE SCALE GENOMIC DNA]</scope>
</reference>
<evidence type="ECO:0000256" key="3">
    <source>
        <dbReference type="ARBA" id="ARBA00023125"/>
    </source>
</evidence>
<sequence length="656" mass="70795">MGSINWLGFSLSPQHQPSDHPPAAAPFTSDQISPSDVSAVCFDNLPSSYGVYEPFNRNNHSQDWNSMKGLGSTQSSDFSALIETQHQPKLENFLGHHSFTDHDHAAAVYTNASANYMFQNCSLELPSEAGCGGDGGGRPNAGNGNTNNTSSIGLSMIKTWLRNQPAPPQAVTKSGGDHDGVVGIGNNITSAHTLSLSMNTGPPPQSQSSGSAALPLLTANGGESSSSDNKQGKSSAGELDTENGAVEAVPRKSVDTFGQRTSIYRGVTRHRWTGRYEAHLWDNSCRREGQTRKGRQVYLGGYDKEEKAARAYDLAALKYWGTTTTTNFPISDYEKELEDMKHMTRQEFVASLRRKSSGFSRGASIYRGVTRHHQHGRWQARIGRVAGNKDLYLGTFSTQEEAAEAYDIAAIKFRGLNAVTNFDMSRYDVKAILESNTLPIGGAAKRLKDIDHSDIPLDPQRTDDTITSHLSDGIITTTTAPYSGGGWPTLAFHHHPYAFHYPYATPQQRLWCKQEHDTIAIAADNFFPHGGAMDSMDHSSGSSSVVYSSGNGDGYSGNFLIPMGAGGAEGSSSNNNNSGLGDVGEVNLFGSCSNVDDSYNATRTTNLYNYHNPSHQLQPPPLSSGLQGSSCNNWLPPARSVCHGGAPPPFTIWNDT</sequence>
<dbReference type="PRINTS" id="PR00367">
    <property type="entry name" value="ETHRSPELEMNT"/>
</dbReference>
<proteinExistence type="predicted"/>
<feature type="region of interest" description="Disordered" evidence="6">
    <location>
        <begin position="165"/>
        <end position="253"/>
    </location>
</feature>
<feature type="domain" description="AP2/ERF" evidence="7">
    <location>
        <begin position="263"/>
        <end position="329"/>
    </location>
</feature>
<dbReference type="SUPFAM" id="SSF54171">
    <property type="entry name" value="DNA-binding domain"/>
    <property type="match status" value="2"/>
</dbReference>
<dbReference type="SMART" id="SM00380">
    <property type="entry name" value="AP2"/>
    <property type="match status" value="2"/>
</dbReference>
<keyword evidence="4" id="KW-0804">Transcription</keyword>
<dbReference type="Proteomes" id="UP001642487">
    <property type="component" value="Chromosome 7"/>
</dbReference>
<protein>
    <recommendedName>
        <fullName evidence="7">AP2/ERF domain-containing protein</fullName>
    </recommendedName>
</protein>
<dbReference type="PANTHER" id="PTHR32467:SF72">
    <property type="entry name" value="AP2-LIKE ETHYLENE-RESPONSIVE TRANSCRIPTION FACTOR BBM"/>
    <property type="match status" value="1"/>
</dbReference>
<name>A0ABP0Z2Q1_9ROSI</name>
<evidence type="ECO:0000313" key="8">
    <source>
        <dbReference type="EMBL" id="CAK9326036.1"/>
    </source>
</evidence>